<accession>A0A918W1T9</accession>
<dbReference type="EMBL" id="BMXB01000025">
    <property type="protein sequence ID" value="GHA50931.1"/>
    <property type="molecule type" value="Genomic_DNA"/>
</dbReference>
<name>A0A918W1T9_9FLAO</name>
<protein>
    <submittedName>
        <fullName evidence="1">Uncharacterized protein</fullName>
    </submittedName>
</protein>
<gene>
    <name evidence="1" type="ORF">GCM10007103_34620</name>
</gene>
<dbReference type="AlphaFoldDB" id="A0A918W1T9"/>
<reference evidence="1" key="1">
    <citation type="journal article" date="2014" name="Int. J. Syst. Evol. Microbiol.">
        <title>Complete genome sequence of Corynebacterium casei LMG S-19264T (=DSM 44701T), isolated from a smear-ripened cheese.</title>
        <authorList>
            <consortium name="US DOE Joint Genome Institute (JGI-PGF)"/>
            <person name="Walter F."/>
            <person name="Albersmeier A."/>
            <person name="Kalinowski J."/>
            <person name="Ruckert C."/>
        </authorList>
    </citation>
    <scope>NUCLEOTIDE SEQUENCE</scope>
    <source>
        <strain evidence="1">KCTC 12719</strain>
    </source>
</reference>
<organism evidence="1 2">
    <name type="scientific">Salinimicrobium marinum</name>
    <dbReference type="NCBI Taxonomy" id="680283"/>
    <lineage>
        <taxon>Bacteria</taxon>
        <taxon>Pseudomonadati</taxon>
        <taxon>Bacteroidota</taxon>
        <taxon>Flavobacteriia</taxon>
        <taxon>Flavobacteriales</taxon>
        <taxon>Flavobacteriaceae</taxon>
        <taxon>Salinimicrobium</taxon>
    </lineage>
</organism>
<reference evidence="1" key="2">
    <citation type="submission" date="2020-09" db="EMBL/GenBank/DDBJ databases">
        <authorList>
            <person name="Sun Q."/>
            <person name="Kim S."/>
        </authorList>
    </citation>
    <scope>NUCLEOTIDE SEQUENCE</scope>
    <source>
        <strain evidence="1">KCTC 12719</strain>
    </source>
</reference>
<evidence type="ECO:0000313" key="1">
    <source>
        <dbReference type="EMBL" id="GHA50931.1"/>
    </source>
</evidence>
<dbReference type="Proteomes" id="UP000610456">
    <property type="component" value="Unassembled WGS sequence"/>
</dbReference>
<evidence type="ECO:0000313" key="2">
    <source>
        <dbReference type="Proteomes" id="UP000610456"/>
    </source>
</evidence>
<dbReference type="RefSeq" id="WP_189606327.1">
    <property type="nucleotide sequence ID" value="NZ_BMXB01000025.1"/>
</dbReference>
<proteinExistence type="predicted"/>
<sequence length="141" mass="17143">MRFQLYSQLLRLDLSNDHLLQMYYILYYDIPKEEKELAENVDRLIILREKIKLELRGHLFSIKNAIRESKIASTVMEYLPMFLKLEYLARNTFSNTDWEVCYQKERQNIKMYYETLYNQNISSSTVDILLQQKRRLESLSK</sequence>
<keyword evidence="2" id="KW-1185">Reference proteome</keyword>
<comment type="caution">
    <text evidence="1">The sequence shown here is derived from an EMBL/GenBank/DDBJ whole genome shotgun (WGS) entry which is preliminary data.</text>
</comment>